<evidence type="ECO:0000313" key="2">
    <source>
        <dbReference type="EMBL" id="WVN89587.1"/>
    </source>
</evidence>
<dbReference type="KEGG" id="cdep:91089023"/>
<gene>
    <name evidence="2" type="ORF">L203_104814</name>
</gene>
<protein>
    <submittedName>
        <fullName evidence="2">Uncharacterized protein</fullName>
    </submittedName>
</protein>
<evidence type="ECO:0000313" key="3">
    <source>
        <dbReference type="Proteomes" id="UP000094043"/>
    </source>
</evidence>
<dbReference type="RefSeq" id="XP_066070287.1">
    <property type="nucleotide sequence ID" value="XM_066214190.1"/>
</dbReference>
<reference evidence="2" key="2">
    <citation type="journal article" date="2022" name="Elife">
        <title>Obligate sexual reproduction of a homothallic fungus closely related to the Cryptococcus pathogenic species complex.</title>
        <authorList>
            <person name="Passer A.R."/>
            <person name="Clancey S.A."/>
            <person name="Shea T."/>
            <person name="David-Palma M."/>
            <person name="Averette A.F."/>
            <person name="Boekhout T."/>
            <person name="Porcel B.M."/>
            <person name="Nowrousian M."/>
            <person name="Cuomo C.A."/>
            <person name="Sun S."/>
            <person name="Heitman J."/>
            <person name="Coelho M.A."/>
        </authorList>
    </citation>
    <scope>NUCLEOTIDE SEQUENCE</scope>
    <source>
        <strain evidence="2">CBS 7841</strain>
    </source>
</reference>
<organism evidence="2 3">
    <name type="scientific">Cryptococcus depauperatus CBS 7841</name>
    <dbReference type="NCBI Taxonomy" id="1295531"/>
    <lineage>
        <taxon>Eukaryota</taxon>
        <taxon>Fungi</taxon>
        <taxon>Dikarya</taxon>
        <taxon>Basidiomycota</taxon>
        <taxon>Agaricomycotina</taxon>
        <taxon>Tremellomycetes</taxon>
        <taxon>Tremellales</taxon>
        <taxon>Cryptococcaceae</taxon>
        <taxon>Cryptococcus</taxon>
    </lineage>
</organism>
<proteinExistence type="predicted"/>
<reference evidence="2" key="1">
    <citation type="submission" date="2016-06" db="EMBL/GenBank/DDBJ databases">
        <authorList>
            <person name="Cuomo C."/>
            <person name="Litvintseva A."/>
            <person name="Heitman J."/>
            <person name="Chen Y."/>
            <person name="Sun S."/>
            <person name="Springer D."/>
            <person name="Dromer F."/>
            <person name="Young S."/>
            <person name="Zeng Q."/>
            <person name="Chapman S."/>
            <person name="Gujja S."/>
            <person name="Saif S."/>
            <person name="Birren B."/>
        </authorList>
    </citation>
    <scope>NUCLEOTIDE SEQUENCE</scope>
    <source>
        <strain evidence="2">CBS 7841</strain>
    </source>
</reference>
<sequence length="796" mass="89042">MLRCLGPRIRKRRPANTIYPTVQLTHPSTRIYHVNELDVPRLVRQMGAEKNPKNIKVCFEWSKVVNKPIDTPPLHNLMLPTAAAEEAKMLSETGEANKKNRQTILERALKYFRRWRAKRRAAAADVVPNVASSVDRRERLNTIWFDHEFEDADQVVKSMEDAAMARKTRSRGPATMACPEGWVAGQDCKPTSATPRPVVYPIDEDIDSIINISLPISIINVSIADPAPTTTIVETIEKWDPTEIIVESAFNIDTSITSTFESDITHCSDTSAQYVNVEPASVSVENKLSENFGVLNVKPLPVLPISHNTFEEFVPAHSYEVDHELRRHVYSQNLHQTVDPSSIAGTQNAKFNPTIFISENTIHKQEESFNLDDNVAISCNLWMKFGNSTEPALDISASILPDPLRKAIPQPQCSEIRSVKSGHTYGSNEGSVTESSLDFCSNSVTIDSTVANFENKFCDKSFTTQESIPFISQAMPALQDNKTHCIQVQDILSQEITTPASGSSFHTAQNSHANSHTSEDTEDPTKKNKQEQHAPNPYFYQAPKVCNHEICPNSAPCLQQQTSQSQDNGLKCATSASFKKAKYTQPPRNGIETSNNMIDNCQYMVKPYTAVVSRDDSAVGQMRQCASQETGPMTEKRGPLLLARIDNHQGRWSDDSSEALSSEDNILSRLSRESYHKYFNQTAISPTSQVFPGFFIVPSASNKQPHTNAFVHDIHTNNRLPASSKAPFAQIEPNSHPRALQPLNFPPAKENKSPRQSKATLSNECALDRPFERRPLSPRRRQVLRELPRGQRFPML</sequence>
<dbReference type="Proteomes" id="UP000094043">
    <property type="component" value="Chromosome 6"/>
</dbReference>
<feature type="region of interest" description="Disordered" evidence="1">
    <location>
        <begin position="734"/>
        <end position="796"/>
    </location>
</feature>
<accession>A0A1E3INE6</accession>
<feature type="compositionally biased region" description="Polar residues" evidence="1">
    <location>
        <begin position="754"/>
        <end position="763"/>
    </location>
</feature>
<evidence type="ECO:0000256" key="1">
    <source>
        <dbReference type="SAM" id="MobiDB-lite"/>
    </source>
</evidence>
<name>A0A1E3INE6_9TREE</name>
<feature type="region of interest" description="Disordered" evidence="1">
    <location>
        <begin position="499"/>
        <end position="533"/>
    </location>
</feature>
<feature type="compositionally biased region" description="Basic and acidic residues" evidence="1">
    <location>
        <begin position="517"/>
        <end position="532"/>
    </location>
</feature>
<reference evidence="2" key="3">
    <citation type="submission" date="2024-01" db="EMBL/GenBank/DDBJ databases">
        <authorList>
            <person name="Coelho M.A."/>
            <person name="David-Palma M."/>
            <person name="Shea T."/>
            <person name="Sun S."/>
            <person name="Cuomo C.A."/>
            <person name="Heitman J."/>
        </authorList>
    </citation>
    <scope>NUCLEOTIDE SEQUENCE</scope>
    <source>
        <strain evidence="2">CBS 7841</strain>
    </source>
</reference>
<keyword evidence="3" id="KW-1185">Reference proteome</keyword>
<dbReference type="VEuPathDB" id="FungiDB:L203_01978"/>
<dbReference type="GeneID" id="91089023"/>
<dbReference type="AlphaFoldDB" id="A0A1E3INE6"/>
<dbReference type="OrthoDB" id="2571006at2759"/>
<feature type="compositionally biased region" description="Basic and acidic residues" evidence="1">
    <location>
        <begin position="766"/>
        <end position="775"/>
    </location>
</feature>
<dbReference type="EMBL" id="CP143789">
    <property type="protein sequence ID" value="WVN89587.1"/>
    <property type="molecule type" value="Genomic_DNA"/>
</dbReference>
<feature type="compositionally biased region" description="Polar residues" evidence="1">
    <location>
        <begin position="499"/>
        <end position="516"/>
    </location>
</feature>